<evidence type="ECO:0000313" key="8">
    <source>
        <dbReference type="Proteomes" id="UP001595075"/>
    </source>
</evidence>
<dbReference type="PROSITE" id="PS50127">
    <property type="entry name" value="UBC_2"/>
    <property type="match status" value="1"/>
</dbReference>
<feature type="compositionally biased region" description="Polar residues" evidence="5">
    <location>
        <begin position="624"/>
        <end position="642"/>
    </location>
</feature>
<proteinExistence type="inferred from homology"/>
<comment type="function">
    <text evidence="3">Bifunctional inositol kinase that acts in concert with the IP6K kinases to synthesize the diphosphate group-containing inositol pyrophosphates diphosphoinositol pentakisphosphate, PP-InsP5, and bis-diphosphoinositol tetrakisphosphate, (PP)2-InsP4. PP-InsP5 and (PP)2-InsP4, also respectively called InsP7 and InsP8, may regulate a variety of cellular processes, including apoptosis, vesicle trafficking, cytoskeletal dynamics, and exocytosis. Phosphorylates inositol hexakisphosphate (InsP6).</text>
</comment>
<comment type="caution">
    <text evidence="7">The sequence shown here is derived from an EMBL/GenBank/DDBJ whole genome shotgun (WGS) entry which is preliminary data.</text>
</comment>
<evidence type="ECO:0000256" key="5">
    <source>
        <dbReference type="SAM" id="MobiDB-lite"/>
    </source>
</evidence>
<evidence type="ECO:0000313" key="7">
    <source>
        <dbReference type="EMBL" id="KAL2063989.1"/>
    </source>
</evidence>
<comment type="catalytic activity">
    <reaction evidence="2">
        <text>1D-myo-inositol hexakisphosphate + ATP = 1-diphospho-1D-myo-inositol 2,3,4,5,6-pentakisphosphate + ADP</text>
        <dbReference type="Rhea" id="RHEA:37459"/>
        <dbReference type="ChEBI" id="CHEBI:30616"/>
        <dbReference type="ChEBI" id="CHEBI:58130"/>
        <dbReference type="ChEBI" id="CHEBI:74946"/>
        <dbReference type="ChEBI" id="CHEBI:456216"/>
        <dbReference type="EC" id="2.7.4.24"/>
    </reaction>
    <physiologicalReaction direction="left-to-right" evidence="2">
        <dbReference type="Rhea" id="RHEA:37460"/>
    </physiologicalReaction>
</comment>
<feature type="coiled-coil region" evidence="4">
    <location>
        <begin position="176"/>
        <end position="203"/>
    </location>
</feature>
<keyword evidence="3" id="KW-0067">ATP-binding</keyword>
<keyword evidence="3" id="KW-0808">Transferase</keyword>
<dbReference type="PANTHER" id="PTHR12750:SF9">
    <property type="entry name" value="INOSITOL HEXAKISPHOSPHATE AND DIPHOSPHOINOSITOL-PENTAKISPHOSPHATE KINASE"/>
    <property type="match status" value="1"/>
</dbReference>
<dbReference type="Gene3D" id="3.40.50.11950">
    <property type="match status" value="1"/>
</dbReference>
<comment type="similarity">
    <text evidence="3">Belongs to the histidine acid phosphatase family. VIP1 subfamily.</text>
</comment>
<dbReference type="Pfam" id="PF00179">
    <property type="entry name" value="UQ_con"/>
    <property type="match status" value="1"/>
</dbReference>
<dbReference type="InterPro" id="IPR038305">
    <property type="entry name" value="HeLo_sf"/>
</dbReference>
<feature type="region of interest" description="Disordered" evidence="5">
    <location>
        <begin position="615"/>
        <end position="645"/>
    </location>
</feature>
<dbReference type="InterPro" id="IPR040557">
    <property type="entry name" value="VIP1_N"/>
</dbReference>
<keyword evidence="3" id="KW-0547">Nucleotide-binding</keyword>
<dbReference type="EMBL" id="JAZHXI010000014">
    <property type="protein sequence ID" value="KAL2063989.1"/>
    <property type="molecule type" value="Genomic_DNA"/>
</dbReference>
<accession>A0ABR4C255</accession>
<dbReference type="SUPFAM" id="SSF54495">
    <property type="entry name" value="UBC-like"/>
    <property type="match status" value="1"/>
</dbReference>
<sequence>MAEVAGLVLGATGFTALFGTCIKCFDVVVEARGFSEDYEQLCTLFSLQRARFGLWGESVGLIPNPVHGKRLRYDDNLDRPDIRPGLERILNNIKVLLDEASEVNNQYGLNGAATASNQLTNSRGLEIFRDSFERFKIRVKKHQKDTSIWKVTKWAIHDSVKFGSLIERLEKLVDGLESITKSLGLLQEQHARLREEIESISDMESLRLLRDASSHTSSQLDVSDAASRRLTYVAQSIRTGTINSFKTAPTRQSSVVGSWRSEERPVPGSWPKSTTSGANSREPRDRVDASDRRPPQSRNAALWSRLAKQSQQSDDSELKSDLWEVSAADEEGTDVIPQNRRIASELLKQGGAATSLSFANGDLHYGEQLAGIKKDDEAYWLERSAKILSQANDGSSAAKRMFIELRNIRGGKVPFVSAVPLNDSLNEILASIEGPPDTPYEGGVFWITVKLSDSDSFGPPLMRFQTKIYHPNISSQGNICADYGEKWNEFLSAGERKKPYNSNMSWNAGRSTDIRWSLGAILTALCGLLASPNVDDPLVPEIAQTLYSALRYLRFLEEAVKSGLVDSSTSNIVGEVPSDEDENSDSKSVVSLSVTIREGLGLAMEIEADSKSLVFESRSERRPGSTTASHSPSSERGTSASESKPKSYGIIGVCAMDVKARSKPMTNILNRVLSKQEFEVCIFGDKMILDEEIENWPVCDFLISFYSDGFPLDKAIAYVKARKPFCVNDPLMQKILLDRRSVQLILEKINVPTPQRVEVSRDGGQKMINSDHFPLLKKTTGIKLKPPPLTSAPHRVELVDDGDTLSVDGILLTKPFVEKSTSGEDLDICVYFPKSQRGGGRMILRNHGRKGSVWIEDMNVPRAISEPDSSYIYEKFIKAENTEKVQAYTVGPYFCYAETRQSTSHYTRNTNGKEIRSVISLTTEEKTMASTIAHSFAQRFCGFHLLRTPEGKSFVTEIDTCTFMNGNDEYYNQCARVLKEMFIKEVRKKLKISLGLGSGGIPPRPRLDQLMDQFQKIQLNN</sequence>
<dbReference type="Gene3D" id="3.30.470.20">
    <property type="entry name" value="ATP-grasp fold, B domain"/>
    <property type="match status" value="1"/>
</dbReference>
<dbReference type="Gene3D" id="3.10.110.10">
    <property type="entry name" value="Ubiquitin Conjugating Enzyme"/>
    <property type="match status" value="1"/>
</dbReference>
<dbReference type="Pfam" id="PF14479">
    <property type="entry name" value="HeLo"/>
    <property type="match status" value="1"/>
</dbReference>
<dbReference type="SMART" id="SM00212">
    <property type="entry name" value="UBCc"/>
    <property type="match status" value="1"/>
</dbReference>
<comment type="catalytic activity">
    <reaction evidence="1">
        <text>5-diphospho-1D-myo-inositol 1,2,3,4,6-pentakisphosphate + ATP + H(+) = 1,5-bis(diphospho)-1D-myo-inositol 2,3,4,6-tetrakisphosphate + ADP</text>
        <dbReference type="Rhea" id="RHEA:10276"/>
        <dbReference type="ChEBI" id="CHEBI:15378"/>
        <dbReference type="ChEBI" id="CHEBI:30616"/>
        <dbReference type="ChEBI" id="CHEBI:58628"/>
        <dbReference type="ChEBI" id="CHEBI:77983"/>
        <dbReference type="ChEBI" id="CHEBI:456216"/>
        <dbReference type="EC" id="2.7.4.24"/>
    </reaction>
    <physiologicalReaction direction="left-to-right" evidence="1">
        <dbReference type="Rhea" id="RHEA:10277"/>
    </physiologicalReaction>
</comment>
<gene>
    <name evidence="7" type="ORF">VTL71DRAFT_4483</name>
</gene>
<dbReference type="Pfam" id="PF18086">
    <property type="entry name" value="PPIP5K2_N"/>
    <property type="match status" value="1"/>
</dbReference>
<feature type="region of interest" description="Disordered" evidence="5">
    <location>
        <begin position="244"/>
        <end position="320"/>
    </location>
</feature>
<protein>
    <recommendedName>
        <fullName evidence="3">Inositol hexakisphosphate and diphosphoinositol-pentakisphosphate kinase</fullName>
        <ecNumber evidence="3">2.7.4.24</ecNumber>
    </recommendedName>
</protein>
<keyword evidence="4" id="KW-0175">Coiled coil</keyword>
<dbReference type="InterPro" id="IPR029498">
    <property type="entry name" value="HeLo_dom"/>
</dbReference>
<evidence type="ECO:0000256" key="3">
    <source>
        <dbReference type="RuleBase" id="RU365032"/>
    </source>
</evidence>
<dbReference type="EC" id="2.7.4.24" evidence="3"/>
<dbReference type="InterPro" id="IPR000608">
    <property type="entry name" value="UBC"/>
</dbReference>
<dbReference type="Proteomes" id="UP001595075">
    <property type="component" value="Unassembled WGS sequence"/>
</dbReference>
<feature type="compositionally biased region" description="Basic and acidic residues" evidence="5">
    <location>
        <begin position="281"/>
        <end position="294"/>
    </location>
</feature>
<dbReference type="InterPro" id="IPR037446">
    <property type="entry name" value="His_Pase_VIP1"/>
</dbReference>
<dbReference type="InterPro" id="IPR016135">
    <property type="entry name" value="UBQ-conjugating_enzyme/RWD"/>
</dbReference>
<evidence type="ECO:0000256" key="2">
    <source>
        <dbReference type="ARBA" id="ARBA00034629"/>
    </source>
</evidence>
<feature type="domain" description="UBC core" evidence="6">
    <location>
        <begin position="396"/>
        <end position="565"/>
    </location>
</feature>
<dbReference type="PANTHER" id="PTHR12750">
    <property type="entry name" value="DIPHOSPHOINOSITOL PENTAKISPHOSPHATE KINASE"/>
    <property type="match status" value="1"/>
</dbReference>
<dbReference type="Gene3D" id="1.20.120.1020">
    <property type="entry name" value="Prion-inhibition and propagation, HeLo domain"/>
    <property type="match status" value="1"/>
</dbReference>
<reference evidence="7 8" key="1">
    <citation type="journal article" date="2024" name="Commun. Biol.">
        <title>Comparative genomic analysis of thermophilic fungi reveals convergent evolutionary adaptations and gene losses.</title>
        <authorList>
            <person name="Steindorff A.S."/>
            <person name="Aguilar-Pontes M.V."/>
            <person name="Robinson A.J."/>
            <person name="Andreopoulos B."/>
            <person name="LaButti K."/>
            <person name="Kuo A."/>
            <person name="Mondo S."/>
            <person name="Riley R."/>
            <person name="Otillar R."/>
            <person name="Haridas S."/>
            <person name="Lipzen A."/>
            <person name="Grimwood J."/>
            <person name="Schmutz J."/>
            <person name="Clum A."/>
            <person name="Reid I.D."/>
            <person name="Moisan M.C."/>
            <person name="Butler G."/>
            <person name="Nguyen T.T.M."/>
            <person name="Dewar K."/>
            <person name="Conant G."/>
            <person name="Drula E."/>
            <person name="Henrissat B."/>
            <person name="Hansel C."/>
            <person name="Singer S."/>
            <person name="Hutchinson M.I."/>
            <person name="de Vries R.P."/>
            <person name="Natvig D.O."/>
            <person name="Powell A.J."/>
            <person name="Tsang A."/>
            <person name="Grigoriev I.V."/>
        </authorList>
    </citation>
    <scope>NUCLEOTIDE SEQUENCE [LARGE SCALE GENOMIC DNA]</scope>
    <source>
        <strain evidence="7 8">CBS 494.80</strain>
    </source>
</reference>
<feature type="compositionally biased region" description="Polar residues" evidence="5">
    <location>
        <begin position="244"/>
        <end position="256"/>
    </location>
</feature>
<name>A0ABR4C255_9HELO</name>
<evidence type="ECO:0000256" key="4">
    <source>
        <dbReference type="SAM" id="Coils"/>
    </source>
</evidence>
<organism evidence="7 8">
    <name type="scientific">Oculimacula yallundae</name>
    <dbReference type="NCBI Taxonomy" id="86028"/>
    <lineage>
        <taxon>Eukaryota</taxon>
        <taxon>Fungi</taxon>
        <taxon>Dikarya</taxon>
        <taxon>Ascomycota</taxon>
        <taxon>Pezizomycotina</taxon>
        <taxon>Leotiomycetes</taxon>
        <taxon>Helotiales</taxon>
        <taxon>Ploettnerulaceae</taxon>
        <taxon>Oculimacula</taxon>
    </lineage>
</organism>
<keyword evidence="3" id="KW-0418">Kinase</keyword>
<keyword evidence="3" id="KW-0963">Cytoplasm</keyword>
<comment type="subcellular location">
    <subcellularLocation>
        <location evidence="3">Cytoplasm</location>
        <location evidence="3">Cytoskeleton</location>
    </subcellularLocation>
</comment>
<keyword evidence="8" id="KW-1185">Reference proteome</keyword>
<evidence type="ECO:0000256" key="1">
    <source>
        <dbReference type="ARBA" id="ARBA00033696"/>
    </source>
</evidence>
<evidence type="ECO:0000259" key="6">
    <source>
        <dbReference type="PROSITE" id="PS50127"/>
    </source>
</evidence>